<evidence type="ECO:0000256" key="2">
    <source>
        <dbReference type="SAM" id="MobiDB-lite"/>
    </source>
</evidence>
<evidence type="ECO:0000313" key="4">
    <source>
        <dbReference type="Proteomes" id="UP000245771"/>
    </source>
</evidence>
<dbReference type="GeneID" id="37020263"/>
<feature type="compositionally biased region" description="Low complexity" evidence="2">
    <location>
        <begin position="814"/>
        <end position="830"/>
    </location>
</feature>
<dbReference type="STRING" id="1280837.A0A316VMX3"/>
<protein>
    <submittedName>
        <fullName evidence="3">Uncharacterized protein</fullName>
    </submittedName>
</protein>
<dbReference type="OrthoDB" id="4349954at2759"/>
<gene>
    <name evidence="3" type="ORF">FA14DRAFT_159996</name>
</gene>
<sequence>MPALVPTAPVLAEPIQVAATSLSGLATSSNCTLQAIPTQSSNCHDVFALGEVYRFSAKNIRKRSKVLIAYVAPSTGVVVLDANTQATVSSASFSSSLRPITPPLVLQDNKFLASFVVLKSRSSDDWAELHAWIEEDQGPSTAPIIKSYNCQIDDDIISLHPLSTSELLARHHDGHFSIVEFQSFSEPKFHTKSTQSEKLPSNRHTLFIDVFDRTDIAYLPGDSSGRAPAQALIVLLTTAKEGSSASTNPKRKGRKSAMEVIDAAEAGNMNQKSESAVKVEYFSVGVEGSAIDSRIRKLGQTKIQLEKDEVISSASVRSSGALSMISENGRLISATLLSSQDGSPRIEGISSLNVSGITPSSNTAILRTSLSTALLTFSTVPSSGRALLNTLLVDTELDCVLAEQSWKAPEDHAQIFMQPLNMTKIASAITLAIPKSLKQTKPLIHIWNTSYQTGEGGHLRWALGSRHLTHKWIVSAVGDDQIGASNEVDGARSHEGLIEELKRISTSADKGSSNAKSVEKAFDDWLKSHQNESLPQAFVSELLTIALPLSDVANDSETSSAKPYPKTIVHHLLDQNLVHGVSLEPRTLVTALSLVGDWDAVYKALQSVKDLSEDDVVRTIRRAVHEESAPTTRLPTILTAITRNQFSSAELRKSMKDRLDEKCVEAILSILNNWLAPADGDALLKDQQAEAEPDKPSLLQALTFSTEVLDTFFPLMLVTPSLQADVQQLSTHVETHLSKTNVLNLLRGPLAAFAKLNDDRVREAEHQAAQLTAELAALQGLEEVDDIEALKRSEKFANGLYRTKGPDSSRGKQGKSSSQASIAQQIGAGSLSKSGQRQLTRKQQTYANNLAVGQYALEEFNP</sequence>
<name>A0A316VMX3_9BASI</name>
<feature type="compositionally biased region" description="Polar residues" evidence="2">
    <location>
        <begin position="831"/>
        <end position="845"/>
    </location>
</feature>
<dbReference type="AlphaFoldDB" id="A0A316VMX3"/>
<dbReference type="RefSeq" id="XP_025358720.1">
    <property type="nucleotide sequence ID" value="XM_025498482.1"/>
</dbReference>
<dbReference type="GO" id="GO:0030490">
    <property type="term" value="P:maturation of SSU-rRNA"/>
    <property type="evidence" value="ECO:0007669"/>
    <property type="project" value="InterPro"/>
</dbReference>
<dbReference type="PANTHER" id="PTHR15633">
    <property type="entry name" value="NUCLEOLAR PROTEIN 11"/>
    <property type="match status" value="1"/>
</dbReference>
<feature type="region of interest" description="Disordered" evidence="2">
    <location>
        <begin position="800"/>
        <end position="845"/>
    </location>
</feature>
<feature type="coiled-coil region" evidence="1">
    <location>
        <begin position="754"/>
        <end position="781"/>
    </location>
</feature>
<keyword evidence="4" id="KW-1185">Reference proteome</keyword>
<dbReference type="GO" id="GO:0003723">
    <property type="term" value="F:RNA binding"/>
    <property type="evidence" value="ECO:0007669"/>
    <property type="project" value="TreeGrafter"/>
</dbReference>
<evidence type="ECO:0000313" key="3">
    <source>
        <dbReference type="EMBL" id="PWN38418.1"/>
    </source>
</evidence>
<organism evidence="3 4">
    <name type="scientific">Meira miltonrushii</name>
    <dbReference type="NCBI Taxonomy" id="1280837"/>
    <lineage>
        <taxon>Eukaryota</taxon>
        <taxon>Fungi</taxon>
        <taxon>Dikarya</taxon>
        <taxon>Basidiomycota</taxon>
        <taxon>Ustilaginomycotina</taxon>
        <taxon>Exobasidiomycetes</taxon>
        <taxon>Exobasidiales</taxon>
        <taxon>Brachybasidiaceae</taxon>
        <taxon>Meira</taxon>
    </lineage>
</organism>
<dbReference type="InParanoid" id="A0A316VMX3"/>
<dbReference type="Proteomes" id="UP000245771">
    <property type="component" value="Unassembled WGS sequence"/>
</dbReference>
<keyword evidence="1" id="KW-0175">Coiled coil</keyword>
<evidence type="ECO:0000256" key="1">
    <source>
        <dbReference type="SAM" id="Coils"/>
    </source>
</evidence>
<dbReference type="GO" id="GO:0005730">
    <property type="term" value="C:nucleolus"/>
    <property type="evidence" value="ECO:0007669"/>
    <property type="project" value="TreeGrafter"/>
</dbReference>
<dbReference type="InterPro" id="IPR042859">
    <property type="entry name" value="NOL11"/>
</dbReference>
<accession>A0A316VMX3</accession>
<dbReference type="PANTHER" id="PTHR15633:SF2">
    <property type="entry name" value="NUCLEOLAR PROTEIN 11"/>
    <property type="match status" value="1"/>
</dbReference>
<proteinExistence type="predicted"/>
<reference evidence="3 4" key="1">
    <citation type="journal article" date="2018" name="Mol. Biol. Evol.">
        <title>Broad Genomic Sampling Reveals a Smut Pathogenic Ancestry of the Fungal Clade Ustilaginomycotina.</title>
        <authorList>
            <person name="Kijpornyongpan T."/>
            <person name="Mondo S.J."/>
            <person name="Barry K."/>
            <person name="Sandor L."/>
            <person name="Lee J."/>
            <person name="Lipzen A."/>
            <person name="Pangilinan J."/>
            <person name="LaButti K."/>
            <person name="Hainaut M."/>
            <person name="Henrissat B."/>
            <person name="Grigoriev I.V."/>
            <person name="Spatafora J.W."/>
            <person name="Aime M.C."/>
        </authorList>
    </citation>
    <scope>NUCLEOTIDE SEQUENCE [LARGE SCALE GENOMIC DNA]</scope>
    <source>
        <strain evidence="3 4">MCA 3882</strain>
    </source>
</reference>
<dbReference type="EMBL" id="KZ819602">
    <property type="protein sequence ID" value="PWN38418.1"/>
    <property type="molecule type" value="Genomic_DNA"/>
</dbReference>